<dbReference type="InterPro" id="IPR036237">
    <property type="entry name" value="Xyl_isomerase-like_sf"/>
</dbReference>
<organism evidence="2 3">
    <name type="scientific">Streptomyces viridochromogenes</name>
    <dbReference type="NCBI Taxonomy" id="1938"/>
    <lineage>
        <taxon>Bacteria</taxon>
        <taxon>Bacillati</taxon>
        <taxon>Actinomycetota</taxon>
        <taxon>Actinomycetes</taxon>
        <taxon>Kitasatosporales</taxon>
        <taxon>Streptomycetaceae</taxon>
        <taxon>Streptomyces</taxon>
    </lineage>
</organism>
<dbReference type="InterPro" id="IPR013022">
    <property type="entry name" value="Xyl_isomerase-like_TIM-brl"/>
</dbReference>
<name>A0A0L8L7G3_STRVR</name>
<dbReference type="EMBL" id="LGUP01000045">
    <property type="protein sequence ID" value="KOG34044.1"/>
    <property type="molecule type" value="Genomic_DNA"/>
</dbReference>
<dbReference type="Gene3D" id="3.20.20.150">
    <property type="entry name" value="Divalent-metal-dependent TIM barrel enzymes"/>
    <property type="match status" value="1"/>
</dbReference>
<dbReference type="InterPro" id="IPR050312">
    <property type="entry name" value="IolE/XylAMocC-like"/>
</dbReference>
<evidence type="ECO:0000313" key="3">
    <source>
        <dbReference type="Proteomes" id="UP000037023"/>
    </source>
</evidence>
<comment type="caution">
    <text evidence="2">The sequence shown here is derived from an EMBL/GenBank/DDBJ whole genome shotgun (WGS) entry which is preliminary data.</text>
</comment>
<dbReference type="OrthoDB" id="1900402at2"/>
<dbReference type="RefSeq" id="WP_051786922.1">
    <property type="nucleotide sequence ID" value="NZ_LGUP01000045.1"/>
</dbReference>
<gene>
    <name evidence="2" type="ORF">ADK34_07265</name>
</gene>
<dbReference type="Pfam" id="PF01261">
    <property type="entry name" value="AP_endonuc_2"/>
    <property type="match status" value="1"/>
</dbReference>
<accession>A0A0L8L7G3</accession>
<dbReference type="SUPFAM" id="SSF51658">
    <property type="entry name" value="Xylose isomerase-like"/>
    <property type="match status" value="1"/>
</dbReference>
<proteinExistence type="predicted"/>
<dbReference type="PATRIC" id="fig|1938.6.peg.1591"/>
<feature type="domain" description="Xylose isomerase-like TIM barrel" evidence="1">
    <location>
        <begin position="23"/>
        <end position="277"/>
    </location>
</feature>
<protein>
    <recommendedName>
        <fullName evidence="1">Xylose isomerase-like TIM barrel domain-containing protein</fullName>
    </recommendedName>
</protein>
<evidence type="ECO:0000259" key="1">
    <source>
        <dbReference type="Pfam" id="PF01261"/>
    </source>
</evidence>
<dbReference type="PANTHER" id="PTHR12110">
    <property type="entry name" value="HYDROXYPYRUVATE ISOMERASE"/>
    <property type="match status" value="1"/>
</dbReference>
<dbReference type="PANTHER" id="PTHR12110:SF52">
    <property type="entry name" value="XYLOSE ISOMERASE"/>
    <property type="match status" value="1"/>
</dbReference>
<dbReference type="NCBIfam" id="NF035938">
    <property type="entry name" value="EboA_domain"/>
    <property type="match status" value="1"/>
</dbReference>
<sequence length="467" mass="50750">MTALRFGYGTNGLGDHRLDEALEVIAGLGYTGVALTLDRGHLDPYTSGLSRRLARTRRRLTALGLGVVVETGGRYVLDPWRKHAPTLLDSEPEGRARRLGFLRRAVGIAADLEAEAVSFWSGVPEPGMDHDEAFKHLQEGCATVVETAGLVGVRLGFEPEPGMLVADLDGYERLRHALGDPDVFGLTLDIGHCQCLEPFPPAECVRRAAPWLVNVQIEDMRRGVHEHLEFGDGEIDFPPVLAALTEVGYRGLVSVELPRHGHSGPRTAARSLDALRAASALPWTAEAVQRVRADPRSLTTLFPIAARHAGTEAGEAVRVQLLQALPGSAPERITALERLYRQGDTAERLAVLRALAPLDRDGDLGPAALPLIADALRTNDIRLVTAAVGPYTARHLDQPAWRQAVLKCVFMNIPLDAVAGLSRRTDPELVRMFHAFAAERLAAGRPVPDDLLTQLDLHDTGERHAHL</sequence>
<dbReference type="AlphaFoldDB" id="A0A0L8L7G3"/>
<reference evidence="2 3" key="1">
    <citation type="submission" date="2015-06" db="EMBL/GenBank/DDBJ databases">
        <authorList>
            <person name="Hoefler B.C."/>
            <person name="Straight P.D."/>
        </authorList>
    </citation>
    <scope>NUCLEOTIDE SEQUENCE [LARGE SCALE GENOMIC DNA]</scope>
    <source>
        <strain evidence="2 3">NRRL 3427</strain>
    </source>
</reference>
<dbReference type="Proteomes" id="UP000037023">
    <property type="component" value="Unassembled WGS sequence"/>
</dbReference>
<evidence type="ECO:0000313" key="2">
    <source>
        <dbReference type="EMBL" id="KOG34044.1"/>
    </source>
</evidence>
<dbReference type="InterPro" id="IPR047715">
    <property type="entry name" value="EboA_dom"/>
</dbReference>